<comment type="catalytic activity">
    <reaction evidence="1 5">
        <text>[protein]-peptidylproline (omega=180) = [protein]-peptidylproline (omega=0)</text>
        <dbReference type="Rhea" id="RHEA:16237"/>
        <dbReference type="Rhea" id="RHEA-COMP:10747"/>
        <dbReference type="Rhea" id="RHEA-COMP:10748"/>
        <dbReference type="ChEBI" id="CHEBI:83833"/>
        <dbReference type="ChEBI" id="CHEBI:83834"/>
        <dbReference type="EC" id="5.2.1.8"/>
    </reaction>
</comment>
<evidence type="ECO:0000256" key="6">
    <source>
        <dbReference type="SAM" id="SignalP"/>
    </source>
</evidence>
<organism evidence="8 9">
    <name type="scientific">Chlorella sorokiniana</name>
    <name type="common">Freshwater green alga</name>
    <dbReference type="NCBI Taxonomy" id="3076"/>
    <lineage>
        <taxon>Eukaryota</taxon>
        <taxon>Viridiplantae</taxon>
        <taxon>Chlorophyta</taxon>
        <taxon>core chlorophytes</taxon>
        <taxon>Trebouxiophyceae</taxon>
        <taxon>Chlorellales</taxon>
        <taxon>Chlorellaceae</taxon>
        <taxon>Chlorella clade</taxon>
        <taxon>Chlorella</taxon>
    </lineage>
</organism>
<dbReference type="AlphaFoldDB" id="A0A2P6TBB5"/>
<dbReference type="PROSITE" id="PS50059">
    <property type="entry name" value="FKBP_PPIASE"/>
    <property type="match status" value="1"/>
</dbReference>
<keyword evidence="6" id="KW-0732">Signal</keyword>
<accession>A0A2P6TBB5</accession>
<dbReference type="SUPFAM" id="SSF54534">
    <property type="entry name" value="FKBP-like"/>
    <property type="match status" value="1"/>
</dbReference>
<feature type="domain" description="PPIase FKBP-type" evidence="7">
    <location>
        <begin position="150"/>
        <end position="233"/>
    </location>
</feature>
<dbReference type="Pfam" id="PF00254">
    <property type="entry name" value="FKBP_C"/>
    <property type="match status" value="1"/>
</dbReference>
<evidence type="ECO:0000313" key="8">
    <source>
        <dbReference type="EMBL" id="PRW05843.1"/>
    </source>
</evidence>
<keyword evidence="3 5" id="KW-0697">Rotamase</keyword>
<sequence length="236" mass="25216">MRAAFLALLLTALPLVIARNSTLGAVARPGCVEPVLARDVPQEFTDRVAQFFIGSAQGSYSPFISGCRGYNATAMEACFEDEAEGQAWEMDVAIACTQGQWANGVSALFINGRLVVDADGNITVPAVPQLGTELVVTEPAEPDSPLAQRGQNVTAAYTLHYVNGTFIESDDAFAFVLGEGHVIRGWDEPIQLMRVGEQATLVVRPIFAYAARTDVSLPPNSTLLFNVTVLAAEPVE</sequence>
<dbReference type="InterPro" id="IPR046357">
    <property type="entry name" value="PPIase_dom_sf"/>
</dbReference>
<evidence type="ECO:0000256" key="1">
    <source>
        <dbReference type="ARBA" id="ARBA00000971"/>
    </source>
</evidence>
<evidence type="ECO:0000256" key="2">
    <source>
        <dbReference type="ARBA" id="ARBA00013194"/>
    </source>
</evidence>
<dbReference type="Gene3D" id="3.10.50.40">
    <property type="match status" value="1"/>
</dbReference>
<comment type="caution">
    <text evidence="8">The sequence shown here is derived from an EMBL/GenBank/DDBJ whole genome shotgun (WGS) entry which is preliminary data.</text>
</comment>
<dbReference type="PANTHER" id="PTHR10516:SF443">
    <property type="entry name" value="FK506-BINDING PROTEIN 59-RELATED"/>
    <property type="match status" value="1"/>
</dbReference>
<dbReference type="PANTHER" id="PTHR10516">
    <property type="entry name" value="PEPTIDYL-PROLYL CIS-TRANS ISOMERASE"/>
    <property type="match status" value="1"/>
</dbReference>
<dbReference type="Proteomes" id="UP000239899">
    <property type="component" value="Unassembled WGS sequence"/>
</dbReference>
<dbReference type="GO" id="GO:0003755">
    <property type="term" value="F:peptidyl-prolyl cis-trans isomerase activity"/>
    <property type="evidence" value="ECO:0007669"/>
    <property type="project" value="UniProtKB-KW"/>
</dbReference>
<gene>
    <name evidence="8" type="ORF">C2E21_9494</name>
</gene>
<protein>
    <recommendedName>
        <fullName evidence="2 5">peptidylprolyl isomerase</fullName>
        <ecNumber evidence="2 5">5.2.1.8</ecNumber>
    </recommendedName>
</protein>
<feature type="signal peptide" evidence="6">
    <location>
        <begin position="1"/>
        <end position="18"/>
    </location>
</feature>
<dbReference type="STRING" id="3076.A0A2P6TBB5"/>
<keyword evidence="4 5" id="KW-0413">Isomerase</keyword>
<dbReference type="EC" id="5.2.1.8" evidence="2 5"/>
<name>A0A2P6TBB5_CHLSO</name>
<dbReference type="InterPro" id="IPR050689">
    <property type="entry name" value="FKBP-type_PPIase"/>
</dbReference>
<evidence type="ECO:0000313" key="9">
    <source>
        <dbReference type="Proteomes" id="UP000239899"/>
    </source>
</evidence>
<feature type="chain" id="PRO_5015171953" description="peptidylprolyl isomerase" evidence="6">
    <location>
        <begin position="19"/>
        <end position="236"/>
    </location>
</feature>
<evidence type="ECO:0000256" key="5">
    <source>
        <dbReference type="PROSITE-ProRule" id="PRU00277"/>
    </source>
</evidence>
<evidence type="ECO:0000259" key="7">
    <source>
        <dbReference type="PROSITE" id="PS50059"/>
    </source>
</evidence>
<evidence type="ECO:0000256" key="3">
    <source>
        <dbReference type="ARBA" id="ARBA00023110"/>
    </source>
</evidence>
<keyword evidence="9" id="KW-1185">Reference proteome</keyword>
<dbReference type="OrthoDB" id="1902587at2759"/>
<dbReference type="EMBL" id="LHPG02000028">
    <property type="protein sequence ID" value="PRW05843.1"/>
    <property type="molecule type" value="Genomic_DNA"/>
</dbReference>
<proteinExistence type="predicted"/>
<evidence type="ECO:0000256" key="4">
    <source>
        <dbReference type="ARBA" id="ARBA00023235"/>
    </source>
</evidence>
<dbReference type="InterPro" id="IPR001179">
    <property type="entry name" value="PPIase_FKBP_dom"/>
</dbReference>
<reference evidence="8 9" key="1">
    <citation type="journal article" date="2018" name="Plant J.">
        <title>Genome sequences of Chlorella sorokiniana UTEX 1602 and Micractinium conductrix SAG 241.80: implications to maltose excretion by a green alga.</title>
        <authorList>
            <person name="Arriola M.B."/>
            <person name="Velmurugan N."/>
            <person name="Zhang Y."/>
            <person name="Plunkett M.H."/>
            <person name="Hondzo H."/>
            <person name="Barney B.M."/>
        </authorList>
    </citation>
    <scope>NUCLEOTIDE SEQUENCE [LARGE SCALE GENOMIC DNA]</scope>
    <source>
        <strain evidence="9">UTEX 1602</strain>
    </source>
</reference>